<feature type="transmembrane region" description="Helical" evidence="5">
    <location>
        <begin position="20"/>
        <end position="46"/>
    </location>
</feature>
<reference evidence="6 7" key="1">
    <citation type="journal article" date="2023" name="Int. J. Syst. Evol. Microbiol.">
        <title>Methylocystis iwaonis sp. nov., a type II methane-oxidizing bacterium from surface soil of a rice paddy field in Japan, and emended description of the genus Methylocystis (ex Whittenbury et al. 1970) Bowman et al. 1993.</title>
        <authorList>
            <person name="Kaise H."/>
            <person name="Sawadogo J.B."/>
            <person name="Alam M.S."/>
            <person name="Ueno C."/>
            <person name="Dianou D."/>
            <person name="Shinjo R."/>
            <person name="Asakawa S."/>
        </authorList>
    </citation>
    <scope>NUCLEOTIDE SEQUENCE [LARGE SCALE GENOMIC DNA]</scope>
    <source>
        <strain evidence="6 7">SS37A-Re</strain>
    </source>
</reference>
<dbReference type="Pfam" id="PF02659">
    <property type="entry name" value="Mntp"/>
    <property type="match status" value="1"/>
</dbReference>
<evidence type="ECO:0000256" key="4">
    <source>
        <dbReference type="ARBA" id="ARBA00023136"/>
    </source>
</evidence>
<feature type="transmembrane region" description="Helical" evidence="5">
    <location>
        <begin position="95"/>
        <end position="113"/>
    </location>
</feature>
<dbReference type="Proteomes" id="UP001317629">
    <property type="component" value="Chromosome"/>
</dbReference>
<feature type="transmembrane region" description="Helical" evidence="5">
    <location>
        <begin position="125"/>
        <end position="143"/>
    </location>
</feature>
<proteinExistence type="predicted"/>
<keyword evidence="4 5" id="KW-0472">Membrane</keyword>
<evidence type="ECO:0000313" key="7">
    <source>
        <dbReference type="Proteomes" id="UP001317629"/>
    </source>
</evidence>
<protein>
    <submittedName>
        <fullName evidence="6">Sporulation membrane protein YtaF</fullName>
    </submittedName>
</protein>
<evidence type="ECO:0000256" key="1">
    <source>
        <dbReference type="ARBA" id="ARBA00022475"/>
    </source>
</evidence>
<keyword evidence="1" id="KW-1003">Cell membrane</keyword>
<dbReference type="RefSeq" id="WP_281927832.1">
    <property type="nucleotide sequence ID" value="NZ_AP027142.1"/>
</dbReference>
<keyword evidence="3 5" id="KW-1133">Transmembrane helix</keyword>
<dbReference type="EMBL" id="AP027142">
    <property type="protein sequence ID" value="BDV34604.1"/>
    <property type="molecule type" value="Genomic_DNA"/>
</dbReference>
<dbReference type="PANTHER" id="PTHR35529">
    <property type="entry name" value="MANGANESE EFFLUX PUMP MNTP-RELATED"/>
    <property type="match status" value="1"/>
</dbReference>
<evidence type="ECO:0000256" key="3">
    <source>
        <dbReference type="ARBA" id="ARBA00022989"/>
    </source>
</evidence>
<keyword evidence="2 5" id="KW-0812">Transmembrane</keyword>
<dbReference type="InterPro" id="IPR003810">
    <property type="entry name" value="Mntp/YtaF"/>
</dbReference>
<evidence type="ECO:0000256" key="5">
    <source>
        <dbReference type="SAM" id="Phobius"/>
    </source>
</evidence>
<evidence type="ECO:0000313" key="6">
    <source>
        <dbReference type="EMBL" id="BDV34604.1"/>
    </source>
</evidence>
<name>A0ABM8E9S1_9HYPH</name>
<feature type="transmembrane region" description="Helical" evidence="5">
    <location>
        <begin position="212"/>
        <end position="233"/>
    </location>
</feature>
<keyword evidence="7" id="KW-1185">Reference proteome</keyword>
<feature type="transmembrane region" description="Helical" evidence="5">
    <location>
        <begin position="58"/>
        <end position="75"/>
    </location>
</feature>
<dbReference type="PANTHER" id="PTHR35529:SF2">
    <property type="entry name" value="SPORULATION PROTEIN YTAF-RELATED"/>
    <property type="match status" value="1"/>
</dbReference>
<accession>A0ABM8E9S1</accession>
<sequence>MTSAKYPGSDGERGEEASVGSFASAIFVTITVAFGASISDATLVLLALLMSNAAHDQWTMHHVLSAVVIALANNVDNLGARLAYSVQGTKVSGAVNAWISVITLIISAAAAYFGRSIITLVGDKVASIIAMGMLSALGLWMILHARLQSWHERIHEEKTATKHAAILVKPHHADIDDSKHIDFFEGTVLGFALSINNIGGGLTAGVLGVDPLLVGVLSAAVSFTALFAGNYVADYFIQKRISDKAATIGGLALILIGVKQLF</sequence>
<evidence type="ECO:0000256" key="2">
    <source>
        <dbReference type="ARBA" id="ARBA00022692"/>
    </source>
</evidence>
<organism evidence="6 7">
    <name type="scientific">Methylocystis iwaonis</name>
    <dbReference type="NCBI Taxonomy" id="2885079"/>
    <lineage>
        <taxon>Bacteria</taxon>
        <taxon>Pseudomonadati</taxon>
        <taxon>Pseudomonadota</taxon>
        <taxon>Alphaproteobacteria</taxon>
        <taxon>Hyphomicrobiales</taxon>
        <taxon>Methylocystaceae</taxon>
        <taxon>Methylocystis</taxon>
    </lineage>
</organism>
<gene>
    <name evidence="6" type="ORF">SS37A_21330</name>
</gene>